<keyword evidence="2" id="KW-1185">Reference proteome</keyword>
<accession>A0A1N7S7I1</accession>
<gene>
    <name evidence="1" type="ORF">BN2475_420037</name>
</gene>
<dbReference type="EMBL" id="CYGX02000042">
    <property type="protein sequence ID" value="SIT43289.1"/>
    <property type="molecule type" value="Genomic_DNA"/>
</dbReference>
<dbReference type="AlphaFoldDB" id="A0A1N7S7I1"/>
<protein>
    <submittedName>
        <fullName evidence="1">Uncharacterized protein</fullName>
    </submittedName>
</protein>
<reference evidence="1 2" key="1">
    <citation type="submission" date="2016-12" db="EMBL/GenBank/DDBJ databases">
        <authorList>
            <person name="Song W.-J."/>
            <person name="Kurnit D.M."/>
        </authorList>
    </citation>
    <scope>NUCLEOTIDE SEQUENCE [LARGE SCALE GENOMIC DNA]</scope>
    <source>
        <strain evidence="1 2">STM7296</strain>
    </source>
</reference>
<evidence type="ECO:0000313" key="1">
    <source>
        <dbReference type="EMBL" id="SIT43289.1"/>
    </source>
</evidence>
<name>A0A1N7S7I1_9BURK</name>
<dbReference type="Proteomes" id="UP000187012">
    <property type="component" value="Unassembled WGS sequence"/>
</dbReference>
<evidence type="ECO:0000313" key="2">
    <source>
        <dbReference type="Proteomes" id="UP000187012"/>
    </source>
</evidence>
<organism evidence="1 2">
    <name type="scientific">Paraburkholderia ribeironis</name>
    <dbReference type="NCBI Taxonomy" id="1247936"/>
    <lineage>
        <taxon>Bacteria</taxon>
        <taxon>Pseudomonadati</taxon>
        <taxon>Pseudomonadota</taxon>
        <taxon>Betaproteobacteria</taxon>
        <taxon>Burkholderiales</taxon>
        <taxon>Burkholderiaceae</taxon>
        <taxon>Paraburkholderia</taxon>
    </lineage>
</organism>
<proteinExistence type="predicted"/>
<sequence>MNQTSHPYERLPMAIVFSVSTQRFGRSSGLHFTFPAAPRKNPLTPTAFAQVVVSHLARESVPRCRHTSNIVAIFQRVTPCKNNLLRNVTPFRLGSRRRSSFRKPVSQYCFYPRSTS</sequence>